<keyword evidence="3" id="KW-0813">Transport</keyword>
<keyword evidence="8" id="KW-0732">Signal</keyword>
<evidence type="ECO:0000256" key="8">
    <source>
        <dbReference type="SAM" id="SignalP"/>
    </source>
</evidence>
<evidence type="ECO:0000256" key="5">
    <source>
        <dbReference type="ARBA" id="ARBA00022692"/>
    </source>
</evidence>
<evidence type="ECO:0000256" key="3">
    <source>
        <dbReference type="ARBA" id="ARBA00022448"/>
    </source>
</evidence>
<evidence type="ECO:0000256" key="1">
    <source>
        <dbReference type="ARBA" id="ARBA00004442"/>
    </source>
</evidence>
<gene>
    <name evidence="9" type="ORF">DES35_101362</name>
</gene>
<dbReference type="Proteomes" id="UP000253517">
    <property type="component" value="Unassembled WGS sequence"/>
</dbReference>
<dbReference type="InterPro" id="IPR051906">
    <property type="entry name" value="TolC-like"/>
</dbReference>
<dbReference type="RefSeq" id="WP_114365630.1">
    <property type="nucleotide sequence ID" value="NZ_QPJS01000001.1"/>
</dbReference>
<evidence type="ECO:0000256" key="7">
    <source>
        <dbReference type="ARBA" id="ARBA00023237"/>
    </source>
</evidence>
<reference evidence="9 10" key="1">
    <citation type="submission" date="2018-07" db="EMBL/GenBank/DDBJ databases">
        <title>Genomic Encyclopedia of Type Strains, Phase IV (KMG-IV): sequencing the most valuable type-strain genomes for metagenomic binning, comparative biology and taxonomic classification.</title>
        <authorList>
            <person name="Goeker M."/>
        </authorList>
    </citation>
    <scope>NUCLEOTIDE SEQUENCE [LARGE SCALE GENOMIC DNA]</scope>
    <source>
        <strain evidence="9 10">DSM 21410</strain>
    </source>
</reference>
<dbReference type="AlphaFoldDB" id="A0A369A6V5"/>
<proteinExistence type="inferred from homology"/>
<dbReference type="GO" id="GO:0015562">
    <property type="term" value="F:efflux transmembrane transporter activity"/>
    <property type="evidence" value="ECO:0007669"/>
    <property type="project" value="InterPro"/>
</dbReference>
<dbReference type="GO" id="GO:1990281">
    <property type="term" value="C:efflux pump complex"/>
    <property type="evidence" value="ECO:0007669"/>
    <property type="project" value="TreeGrafter"/>
</dbReference>
<keyword evidence="4" id="KW-1134">Transmembrane beta strand</keyword>
<name>A0A369A6V5_9FLAO</name>
<dbReference type="Pfam" id="PF02321">
    <property type="entry name" value="OEP"/>
    <property type="match status" value="1"/>
</dbReference>
<evidence type="ECO:0000313" key="9">
    <source>
        <dbReference type="EMBL" id="RCX05082.1"/>
    </source>
</evidence>
<protein>
    <submittedName>
        <fullName evidence="9">Outer membrane protein TolC</fullName>
    </submittedName>
</protein>
<accession>A0A369A6V5</accession>
<dbReference type="PANTHER" id="PTHR30026">
    <property type="entry name" value="OUTER MEMBRANE PROTEIN TOLC"/>
    <property type="match status" value="1"/>
</dbReference>
<dbReference type="Gene3D" id="1.20.1600.10">
    <property type="entry name" value="Outer membrane efflux proteins (OEP)"/>
    <property type="match status" value="1"/>
</dbReference>
<sequence>MMKRLLLTALSTALIHTAKAQFADSFDSATVMPLQEFMSLVLKHHPVAKQAALIPQEGRARRMMAKGSFDPVAFYFASGKDFSDKQYYRYQDGGVEFFTYPGVKFNATWSTAGGDFLNPESNMPVGGLLALGADIPVLRGLLTDQRRLALEQANLFNRYSVHMQRRVLNDLLFEAISDYWMWSLRYAEYVMRGKFVEVARQRFQLVKSAFLNGDLPAVDTLEAYILVQSREIATEQARALLNDARLKLSNHLWSPEGQPVELSWFAIPQLLNQPVEFPVPFDSILNISFEFTRINPESQLLDYQVRLLEVERNFLRNELLPKFNIKYNFLTEQFGFWAGEEVIIAPNNYKFGVDISVPLFLRRERSALKINELRLTEARLNRDNRQTALFRKMQQEAFLLENQFEQIGLVRSNKDNFYELLRIEQRKFQIGESSLFLVNAREVQAIDAELLYLQLLHRYQTSIASFFRAAGLLYTYQPEL</sequence>
<evidence type="ECO:0000256" key="4">
    <source>
        <dbReference type="ARBA" id="ARBA00022452"/>
    </source>
</evidence>
<evidence type="ECO:0000313" key="10">
    <source>
        <dbReference type="Proteomes" id="UP000253517"/>
    </source>
</evidence>
<dbReference type="GO" id="GO:0015288">
    <property type="term" value="F:porin activity"/>
    <property type="evidence" value="ECO:0007669"/>
    <property type="project" value="TreeGrafter"/>
</dbReference>
<dbReference type="SUPFAM" id="SSF56954">
    <property type="entry name" value="Outer membrane efflux proteins (OEP)"/>
    <property type="match status" value="1"/>
</dbReference>
<dbReference type="GO" id="GO:0009279">
    <property type="term" value="C:cell outer membrane"/>
    <property type="evidence" value="ECO:0007669"/>
    <property type="project" value="UniProtKB-SubCell"/>
</dbReference>
<feature type="chain" id="PRO_5017009020" evidence="8">
    <location>
        <begin position="21"/>
        <end position="480"/>
    </location>
</feature>
<keyword evidence="6" id="KW-0472">Membrane</keyword>
<evidence type="ECO:0000256" key="2">
    <source>
        <dbReference type="ARBA" id="ARBA00007613"/>
    </source>
</evidence>
<organism evidence="9 10">
    <name type="scientific">Schleiferia thermophila</name>
    <dbReference type="NCBI Taxonomy" id="884107"/>
    <lineage>
        <taxon>Bacteria</taxon>
        <taxon>Pseudomonadati</taxon>
        <taxon>Bacteroidota</taxon>
        <taxon>Flavobacteriia</taxon>
        <taxon>Flavobacteriales</taxon>
        <taxon>Schleiferiaceae</taxon>
        <taxon>Schleiferia</taxon>
    </lineage>
</organism>
<dbReference type="EMBL" id="QPJS01000001">
    <property type="protein sequence ID" value="RCX05082.1"/>
    <property type="molecule type" value="Genomic_DNA"/>
</dbReference>
<comment type="similarity">
    <text evidence="2">Belongs to the outer membrane factor (OMF) (TC 1.B.17) family.</text>
</comment>
<comment type="subcellular location">
    <subcellularLocation>
        <location evidence="1">Cell outer membrane</location>
    </subcellularLocation>
</comment>
<keyword evidence="10" id="KW-1185">Reference proteome</keyword>
<evidence type="ECO:0000256" key="6">
    <source>
        <dbReference type="ARBA" id="ARBA00023136"/>
    </source>
</evidence>
<comment type="caution">
    <text evidence="9">The sequence shown here is derived from an EMBL/GenBank/DDBJ whole genome shotgun (WGS) entry which is preliminary data.</text>
</comment>
<dbReference type="InterPro" id="IPR003423">
    <property type="entry name" value="OMP_efflux"/>
</dbReference>
<keyword evidence="7" id="KW-0998">Cell outer membrane</keyword>
<keyword evidence="5" id="KW-0812">Transmembrane</keyword>
<dbReference type="PANTHER" id="PTHR30026:SF20">
    <property type="entry name" value="OUTER MEMBRANE PROTEIN TOLC"/>
    <property type="match status" value="1"/>
</dbReference>
<feature type="signal peptide" evidence="8">
    <location>
        <begin position="1"/>
        <end position="20"/>
    </location>
</feature>